<dbReference type="Proteomes" id="UP001214638">
    <property type="component" value="Unassembled WGS sequence"/>
</dbReference>
<feature type="region of interest" description="Disordered" evidence="4">
    <location>
        <begin position="88"/>
        <end position="115"/>
    </location>
</feature>
<comment type="caution">
    <text evidence="6">The sequence shown here is derived from an EMBL/GenBank/DDBJ whole genome shotgun (WGS) entry which is preliminary data.</text>
</comment>
<dbReference type="GO" id="GO:0003735">
    <property type="term" value="F:structural constituent of ribosome"/>
    <property type="evidence" value="ECO:0007669"/>
    <property type="project" value="InterPro"/>
</dbReference>
<gene>
    <name evidence="6" type="ORF">BdWA1_001688</name>
    <name evidence="5" type="ORF">BdWA1_003973</name>
</gene>
<dbReference type="GeneID" id="94335986"/>
<dbReference type="GO" id="GO:0043021">
    <property type="term" value="F:ribonucleoprotein complex binding"/>
    <property type="evidence" value="ECO:0007669"/>
    <property type="project" value="TreeGrafter"/>
</dbReference>
<feature type="compositionally biased region" description="Acidic residues" evidence="4">
    <location>
        <begin position="100"/>
        <end position="109"/>
    </location>
</feature>
<name>A0AAD9PL36_9APIC</name>
<evidence type="ECO:0000256" key="3">
    <source>
        <dbReference type="ARBA" id="ARBA00023274"/>
    </source>
</evidence>
<dbReference type="Pfam" id="PF00428">
    <property type="entry name" value="Ribosomal_60s"/>
    <property type="match status" value="1"/>
</dbReference>
<keyword evidence="3" id="KW-0687">Ribonucleoprotein</keyword>
<dbReference type="EMBL" id="JALLKP010000086">
    <property type="protein sequence ID" value="KAK2194560.1"/>
    <property type="molecule type" value="Genomic_DNA"/>
</dbReference>
<dbReference type="InterPro" id="IPR027534">
    <property type="entry name" value="Ribosomal_P1/P2"/>
</dbReference>
<accession>A0AAD9PL36</accession>
<dbReference type="GO" id="GO:0002181">
    <property type="term" value="P:cytoplasmic translation"/>
    <property type="evidence" value="ECO:0007669"/>
    <property type="project" value="TreeGrafter"/>
</dbReference>
<protein>
    <submittedName>
        <fullName evidence="6">Bifunctional Ribosomal protein L12-P1-P2 family/Ribosomal protein P1-P2</fullName>
    </submittedName>
</protein>
<evidence type="ECO:0000256" key="2">
    <source>
        <dbReference type="ARBA" id="ARBA00022980"/>
    </source>
</evidence>
<reference evidence="6" key="1">
    <citation type="journal article" date="2023" name="Nat. Microbiol.">
        <title>Babesia duncani multi-omics identifies virulence factors and drug targets.</title>
        <authorList>
            <person name="Singh P."/>
            <person name="Lonardi S."/>
            <person name="Liang Q."/>
            <person name="Vydyam P."/>
            <person name="Khabirova E."/>
            <person name="Fang T."/>
            <person name="Gihaz S."/>
            <person name="Thekkiniath J."/>
            <person name="Munshi M."/>
            <person name="Abel S."/>
            <person name="Ciampossin L."/>
            <person name="Batugedara G."/>
            <person name="Gupta M."/>
            <person name="Lu X.M."/>
            <person name="Lenz T."/>
            <person name="Chakravarty S."/>
            <person name="Cornillot E."/>
            <person name="Hu Y."/>
            <person name="Ma W."/>
            <person name="Gonzalez L.M."/>
            <person name="Sanchez S."/>
            <person name="Estrada K."/>
            <person name="Sanchez-Flores A."/>
            <person name="Montero E."/>
            <person name="Harb O.S."/>
            <person name="Le Roch K.G."/>
            <person name="Mamoun C.B."/>
        </authorList>
    </citation>
    <scope>NUCLEOTIDE SEQUENCE</scope>
    <source>
        <strain evidence="6">WA1</strain>
    </source>
</reference>
<proteinExistence type="inferred from homology"/>
<evidence type="ECO:0000313" key="7">
    <source>
        <dbReference type="Proteomes" id="UP001214638"/>
    </source>
</evidence>
<evidence type="ECO:0000256" key="4">
    <source>
        <dbReference type="SAM" id="MobiDB-lite"/>
    </source>
</evidence>
<dbReference type="GO" id="GO:0030295">
    <property type="term" value="F:protein kinase activator activity"/>
    <property type="evidence" value="ECO:0007669"/>
    <property type="project" value="TreeGrafter"/>
</dbReference>
<keyword evidence="7" id="KW-1185">Reference proteome</keyword>
<comment type="similarity">
    <text evidence="1">Belongs to the eukaryotic ribosomal protein P1/P2 family.</text>
</comment>
<sequence length="115" mass="12014">MATVPFTELPQGQLEELMCVYSSLILHDEGLDISQENIMKLIKAAKGKIQPFMPMIFDKSLKGRDIGALFSGVGAGAAPVAAAGAGAAAPAAAETKAPEPEAEEEDDDMGFSLFD</sequence>
<organism evidence="6 7">
    <name type="scientific">Babesia duncani</name>
    <dbReference type="NCBI Taxonomy" id="323732"/>
    <lineage>
        <taxon>Eukaryota</taxon>
        <taxon>Sar</taxon>
        <taxon>Alveolata</taxon>
        <taxon>Apicomplexa</taxon>
        <taxon>Aconoidasida</taxon>
        <taxon>Piroplasmida</taxon>
        <taxon>Babesiidae</taxon>
        <taxon>Babesia</taxon>
    </lineage>
</organism>
<dbReference type="AlphaFoldDB" id="A0AAD9PL36"/>
<dbReference type="GO" id="GO:0006414">
    <property type="term" value="P:translational elongation"/>
    <property type="evidence" value="ECO:0007669"/>
    <property type="project" value="InterPro"/>
</dbReference>
<dbReference type="PANTHER" id="PTHR45696:SF10">
    <property type="entry name" value="LARGE RIBOSOMAL SUBUNIT PROTEIN P1"/>
    <property type="match status" value="1"/>
</dbReference>
<dbReference type="GO" id="GO:0022625">
    <property type="term" value="C:cytosolic large ribosomal subunit"/>
    <property type="evidence" value="ECO:0007669"/>
    <property type="project" value="TreeGrafter"/>
</dbReference>
<dbReference type="HAMAP" id="MF_01478">
    <property type="entry name" value="Ribosomal_L12_arch"/>
    <property type="match status" value="1"/>
</dbReference>
<dbReference type="Gene3D" id="1.10.10.1410">
    <property type="match status" value="1"/>
</dbReference>
<dbReference type="KEGG" id="bdw:94335986"/>
<evidence type="ECO:0000313" key="6">
    <source>
        <dbReference type="EMBL" id="KAK2196442.1"/>
    </source>
</evidence>
<dbReference type="PANTHER" id="PTHR45696">
    <property type="entry name" value="60S ACIDIC RIBOSOMAL PROTEIN P1"/>
    <property type="match status" value="1"/>
</dbReference>
<dbReference type="InterPro" id="IPR038716">
    <property type="entry name" value="P1/P2_N_sf"/>
</dbReference>
<dbReference type="RefSeq" id="XP_067803284.1">
    <property type="nucleotide sequence ID" value="XM_067946720.1"/>
</dbReference>
<dbReference type="CDD" id="cd05831">
    <property type="entry name" value="Ribosomal_P1"/>
    <property type="match status" value="1"/>
</dbReference>
<evidence type="ECO:0000256" key="1">
    <source>
        <dbReference type="ARBA" id="ARBA00005436"/>
    </source>
</evidence>
<dbReference type="EMBL" id="JALLKP010000002">
    <property type="protein sequence ID" value="KAK2196442.1"/>
    <property type="molecule type" value="Genomic_DNA"/>
</dbReference>
<evidence type="ECO:0000313" key="5">
    <source>
        <dbReference type="EMBL" id="KAK2194560.1"/>
    </source>
</evidence>
<keyword evidence="2 6" id="KW-0689">Ribosomal protein</keyword>
<dbReference type="FunFam" id="1.10.10.1410:FF:000002">
    <property type="entry name" value="60S acidic ribosomal protein P2"/>
    <property type="match status" value="1"/>
</dbReference>